<dbReference type="PANTHER" id="PTHR45751:SF29">
    <property type="entry name" value="E3 UBIQUITIN-PROTEIN LIGASE RGLG2"/>
    <property type="match status" value="1"/>
</dbReference>
<dbReference type="Proteomes" id="UP001327560">
    <property type="component" value="Chromosome 1"/>
</dbReference>
<dbReference type="GO" id="GO:0004842">
    <property type="term" value="F:ubiquitin-protein transferase activity"/>
    <property type="evidence" value="ECO:0007669"/>
    <property type="project" value="TreeGrafter"/>
</dbReference>
<reference evidence="2 3" key="1">
    <citation type="submission" date="2023-10" db="EMBL/GenBank/DDBJ databases">
        <title>Chromosome-scale genome assembly provides insights into flower coloration mechanisms of Canna indica.</title>
        <authorList>
            <person name="Li C."/>
        </authorList>
    </citation>
    <scope>NUCLEOTIDE SEQUENCE [LARGE SCALE GENOMIC DNA]</scope>
    <source>
        <tissue evidence="2">Flower</tissue>
    </source>
</reference>
<proteinExistence type="predicted"/>
<dbReference type="PANTHER" id="PTHR45751">
    <property type="entry name" value="COPINE FAMILY PROTEIN 1"/>
    <property type="match status" value="1"/>
</dbReference>
<evidence type="ECO:0000313" key="3">
    <source>
        <dbReference type="Proteomes" id="UP001327560"/>
    </source>
</evidence>
<keyword evidence="3" id="KW-1185">Reference proteome</keyword>
<organism evidence="2 3">
    <name type="scientific">Canna indica</name>
    <name type="common">Indian-shot</name>
    <dbReference type="NCBI Taxonomy" id="4628"/>
    <lineage>
        <taxon>Eukaryota</taxon>
        <taxon>Viridiplantae</taxon>
        <taxon>Streptophyta</taxon>
        <taxon>Embryophyta</taxon>
        <taxon>Tracheophyta</taxon>
        <taxon>Spermatophyta</taxon>
        <taxon>Magnoliopsida</taxon>
        <taxon>Liliopsida</taxon>
        <taxon>Zingiberales</taxon>
        <taxon>Cannaceae</taxon>
        <taxon>Canna</taxon>
    </lineage>
</organism>
<dbReference type="EMBL" id="CP136890">
    <property type="protein sequence ID" value="WOK93638.1"/>
    <property type="molecule type" value="Genomic_DNA"/>
</dbReference>
<dbReference type="GO" id="GO:0016567">
    <property type="term" value="P:protein ubiquitination"/>
    <property type="evidence" value="ECO:0007669"/>
    <property type="project" value="TreeGrafter"/>
</dbReference>
<feature type="domain" description="Copine C-terminal" evidence="1">
    <location>
        <begin position="79"/>
        <end position="172"/>
    </location>
</feature>
<evidence type="ECO:0000313" key="2">
    <source>
        <dbReference type="EMBL" id="WOK93638.1"/>
    </source>
</evidence>
<dbReference type="Pfam" id="PF07002">
    <property type="entry name" value="Copine"/>
    <property type="match status" value="1"/>
</dbReference>
<dbReference type="GO" id="GO:0005634">
    <property type="term" value="C:nucleus"/>
    <property type="evidence" value="ECO:0007669"/>
    <property type="project" value="TreeGrafter"/>
</dbReference>
<name>A0AAQ3Q003_9LILI</name>
<gene>
    <name evidence="2" type="ORF">Cni_G02338</name>
</gene>
<dbReference type="InterPro" id="IPR010734">
    <property type="entry name" value="Copine_C"/>
</dbReference>
<accession>A0AAQ3Q003</accession>
<protein>
    <recommendedName>
        <fullName evidence="1">Copine C-terminal domain-containing protein</fullName>
    </recommendedName>
</protein>
<dbReference type="AlphaFoldDB" id="A0AAQ3Q003"/>
<evidence type="ECO:0000259" key="1">
    <source>
        <dbReference type="Pfam" id="PF07002"/>
    </source>
</evidence>
<dbReference type="InterPro" id="IPR052079">
    <property type="entry name" value="E3_ligase/Copine_domain"/>
</dbReference>
<sequence length="180" mass="20067">MSPVILALPDKERHSDILRVMLICGNLHPLAFAPKVVLCASDPPKDNEAGVGCSFGCRCEGCKNNFDRRDGKFSFSGRSLHHIGDTLNPYEPAISIIGRTLSIFDEDNLIPCFGFGDGYICFGFYPNGRPCDGFQDSLRRYRELVPDWRLAGTTSKKKLQIHVSVSIKKMLRKSISKKSI</sequence>